<sequence length="368" mass="39474">MNADAVVRVLGTLSLLAALGGCIQFGPRQLDADQIDYARSLSVSAKKQTLLNVVRLRYGDMPTFLDTTQVISSYQLQRNVSGGFEVFPSAPISTYLTGTGSAQLQQSPTFTFQPLTGEQFAESLLRPLAPSDLLPLTVGGLPIDVLFRLSVQAIGRWSNATGLVEGAGEGSPEFFLLLHDLRRLQIAGLLSIRVDRPGHAKADKDPKAPPADDRRIFLTFAPPGSTELDAVMDETRRLLGMKPRALDAEVVYGRFAPHPGEIALLTRSMLGVLSQLAYQINVPAADVTAGRTVASVGEVGIERRPVVIVQNGPKPPSRVYSSVEYDGSWYWIADTDFDSKVAFSIVSVLLDLAKTSSAPGAVVTIPAG</sequence>
<name>A0A850NKN1_9PROT</name>
<reference evidence="1 3" key="2">
    <citation type="submission" date="2020-08" db="EMBL/GenBank/DDBJ databases">
        <title>Genomic Encyclopedia of Type Strains, Phase III (KMG-III): the genomes of soil and plant-associated and newly described type strains.</title>
        <authorList>
            <person name="Whitman W."/>
        </authorList>
    </citation>
    <scope>NUCLEOTIDE SEQUENCE [LARGE SCALE GENOMIC DNA]</scope>
    <source>
        <strain evidence="1 3">CECT 8088</strain>
    </source>
</reference>
<dbReference type="Proteomes" id="UP000557688">
    <property type="component" value="Unassembled WGS sequence"/>
</dbReference>
<keyword evidence="3" id="KW-1185">Reference proteome</keyword>
<dbReference type="EMBL" id="JABXXQ010000114">
    <property type="protein sequence ID" value="NVN30183.1"/>
    <property type="molecule type" value="Genomic_DNA"/>
</dbReference>
<accession>A0A850NKN1</accession>
<proteinExistence type="predicted"/>
<evidence type="ECO:0000313" key="3">
    <source>
        <dbReference type="Proteomes" id="UP000557688"/>
    </source>
</evidence>
<organism evidence="2 4">
    <name type="scientific">Endobacter medicaginis</name>
    <dbReference type="NCBI Taxonomy" id="1181271"/>
    <lineage>
        <taxon>Bacteria</taxon>
        <taxon>Pseudomonadati</taxon>
        <taxon>Pseudomonadota</taxon>
        <taxon>Alphaproteobacteria</taxon>
        <taxon>Acetobacterales</taxon>
        <taxon>Acetobacteraceae</taxon>
        <taxon>Endobacter</taxon>
    </lineage>
</organism>
<reference evidence="2 4" key="1">
    <citation type="submission" date="2020-06" db="EMBL/GenBank/DDBJ databases">
        <title>Description of novel acetic acid bacteria.</title>
        <authorList>
            <person name="Sombolestani A."/>
        </authorList>
    </citation>
    <scope>NUCLEOTIDE SEQUENCE [LARGE SCALE GENOMIC DNA]</scope>
    <source>
        <strain evidence="2 4">LMG 26838</strain>
    </source>
</reference>
<comment type="caution">
    <text evidence="2">The sequence shown here is derived from an EMBL/GenBank/DDBJ whole genome shotgun (WGS) entry which is preliminary data.</text>
</comment>
<gene>
    <name evidence="1" type="ORF">FHR90_002230</name>
    <name evidence="2" type="ORF">HUK83_07535</name>
</gene>
<dbReference type="AlphaFoldDB" id="A0A850NKN1"/>
<evidence type="ECO:0008006" key="5">
    <source>
        <dbReference type="Google" id="ProtNLM"/>
    </source>
</evidence>
<evidence type="ECO:0000313" key="1">
    <source>
        <dbReference type="EMBL" id="MBB3174389.1"/>
    </source>
</evidence>
<protein>
    <recommendedName>
        <fullName evidence="5">Lipoprotein</fullName>
    </recommendedName>
</protein>
<evidence type="ECO:0000313" key="2">
    <source>
        <dbReference type="EMBL" id="NVN30183.1"/>
    </source>
</evidence>
<dbReference type="RefSeq" id="WP_176623500.1">
    <property type="nucleotide sequence ID" value="NZ_JABXXQ010000114.1"/>
</dbReference>
<dbReference type="EMBL" id="JACHXV010000007">
    <property type="protein sequence ID" value="MBB3174389.1"/>
    <property type="molecule type" value="Genomic_DNA"/>
</dbReference>
<evidence type="ECO:0000313" key="4">
    <source>
        <dbReference type="Proteomes" id="UP000565205"/>
    </source>
</evidence>
<dbReference type="Proteomes" id="UP000565205">
    <property type="component" value="Unassembled WGS sequence"/>
</dbReference>